<feature type="region of interest" description="Disordered" evidence="1">
    <location>
        <begin position="178"/>
        <end position="201"/>
    </location>
</feature>
<proteinExistence type="predicted"/>
<dbReference type="EMBL" id="LGRX02034708">
    <property type="protein sequence ID" value="KAK3237076.1"/>
    <property type="molecule type" value="Genomic_DNA"/>
</dbReference>
<dbReference type="AlphaFoldDB" id="A0AAE0BI97"/>
<keyword evidence="3" id="KW-1185">Reference proteome</keyword>
<evidence type="ECO:0000256" key="1">
    <source>
        <dbReference type="SAM" id="MobiDB-lite"/>
    </source>
</evidence>
<gene>
    <name evidence="2" type="ORF">CYMTET_52823</name>
</gene>
<organism evidence="2 3">
    <name type="scientific">Cymbomonas tetramitiformis</name>
    <dbReference type="NCBI Taxonomy" id="36881"/>
    <lineage>
        <taxon>Eukaryota</taxon>
        <taxon>Viridiplantae</taxon>
        <taxon>Chlorophyta</taxon>
        <taxon>Pyramimonadophyceae</taxon>
        <taxon>Pyramimonadales</taxon>
        <taxon>Pyramimonadaceae</taxon>
        <taxon>Cymbomonas</taxon>
    </lineage>
</organism>
<reference evidence="2 3" key="1">
    <citation type="journal article" date="2015" name="Genome Biol. Evol.">
        <title>Comparative Genomics of a Bacterivorous Green Alga Reveals Evolutionary Causalities and Consequences of Phago-Mixotrophic Mode of Nutrition.</title>
        <authorList>
            <person name="Burns J.A."/>
            <person name="Paasch A."/>
            <person name="Narechania A."/>
            <person name="Kim E."/>
        </authorList>
    </citation>
    <scope>NUCLEOTIDE SEQUENCE [LARGE SCALE GENOMIC DNA]</scope>
    <source>
        <strain evidence="2 3">PLY_AMNH</strain>
    </source>
</reference>
<evidence type="ECO:0000313" key="3">
    <source>
        <dbReference type="Proteomes" id="UP001190700"/>
    </source>
</evidence>
<comment type="caution">
    <text evidence="2">The sequence shown here is derived from an EMBL/GenBank/DDBJ whole genome shotgun (WGS) entry which is preliminary data.</text>
</comment>
<name>A0AAE0BI97_9CHLO</name>
<dbReference type="Proteomes" id="UP001190700">
    <property type="component" value="Unassembled WGS sequence"/>
</dbReference>
<protein>
    <submittedName>
        <fullName evidence="2">Uncharacterized protein</fullName>
    </submittedName>
</protein>
<sequence length="229" mass="24711">MRMVCGHSFYFLQFCYCRLKVAETKEPAGEAAKGPVSGPIQAGAVVDVFAKHQPDCERIATSIATINPQSEKGLRSMVCARATVVAVGEDGGDTPSINVTGLKLPDGVVELYVLWVIDCPTEVMHPVERLLTHHEAAVEVLLQANTTPASELEHSMASIMEAKNVACVRTVRVSNVDVRGQTEEEEKKDDNDEEATVDKAAGTFNDIISGEIITDRVDQGEVVEEDQGG</sequence>
<evidence type="ECO:0000313" key="2">
    <source>
        <dbReference type="EMBL" id="KAK3237076.1"/>
    </source>
</evidence>
<feature type="compositionally biased region" description="Acidic residues" evidence="1">
    <location>
        <begin position="183"/>
        <end position="195"/>
    </location>
</feature>
<accession>A0AAE0BI97</accession>